<comment type="caution">
    <text evidence="1">The sequence shown here is derived from an EMBL/GenBank/DDBJ whole genome shotgun (WGS) entry which is preliminary data.</text>
</comment>
<keyword evidence="2" id="KW-1185">Reference proteome</keyword>
<evidence type="ECO:0000313" key="1">
    <source>
        <dbReference type="EMBL" id="KAK5896511.1"/>
    </source>
</evidence>
<reference evidence="1 2" key="1">
    <citation type="journal article" date="2023" name="Mol. Biol. Evol.">
        <title>Genomics of Secondarily Temperate Adaptation in the Only Non-Antarctic Icefish.</title>
        <authorList>
            <person name="Rivera-Colon A.G."/>
            <person name="Rayamajhi N."/>
            <person name="Minhas B.F."/>
            <person name="Madrigal G."/>
            <person name="Bilyk K.T."/>
            <person name="Yoon V."/>
            <person name="Hune M."/>
            <person name="Gregory S."/>
            <person name="Cheng C.H.C."/>
            <person name="Catchen J.M."/>
        </authorList>
    </citation>
    <scope>NUCLEOTIDE SEQUENCE [LARGE SCALE GENOMIC DNA]</scope>
    <source>
        <strain evidence="1">JC2023a</strain>
    </source>
</reference>
<name>A0AAN8GYX1_9TELE</name>
<proteinExistence type="predicted"/>
<accession>A0AAN8GYX1</accession>
<sequence length="121" mass="13686">MSGGRAAASEAALTAGRSVFTRNEVWRRKGDSETDRPEALKPRRCFRPRFRFIETSIKSYDCSVKTSHVAMVLTFKANTLHQLTFMFGKDTCPRLGRGLDFRTTTESRKCPSVISNQMCSK</sequence>
<gene>
    <name evidence="1" type="ORF">CesoFtcFv8_009658</name>
</gene>
<evidence type="ECO:0000313" key="2">
    <source>
        <dbReference type="Proteomes" id="UP001335648"/>
    </source>
</evidence>
<dbReference type="EMBL" id="JAULUE010002053">
    <property type="protein sequence ID" value="KAK5896511.1"/>
    <property type="molecule type" value="Genomic_DNA"/>
</dbReference>
<organism evidence="1 2">
    <name type="scientific">Champsocephalus esox</name>
    <name type="common">pike icefish</name>
    <dbReference type="NCBI Taxonomy" id="159716"/>
    <lineage>
        <taxon>Eukaryota</taxon>
        <taxon>Metazoa</taxon>
        <taxon>Chordata</taxon>
        <taxon>Craniata</taxon>
        <taxon>Vertebrata</taxon>
        <taxon>Euteleostomi</taxon>
        <taxon>Actinopterygii</taxon>
        <taxon>Neopterygii</taxon>
        <taxon>Teleostei</taxon>
        <taxon>Neoteleostei</taxon>
        <taxon>Acanthomorphata</taxon>
        <taxon>Eupercaria</taxon>
        <taxon>Perciformes</taxon>
        <taxon>Notothenioidei</taxon>
        <taxon>Channichthyidae</taxon>
        <taxon>Champsocephalus</taxon>
    </lineage>
</organism>
<dbReference type="Proteomes" id="UP001335648">
    <property type="component" value="Unassembled WGS sequence"/>
</dbReference>
<dbReference type="AlphaFoldDB" id="A0AAN8GYX1"/>
<protein>
    <submittedName>
        <fullName evidence="1">Uncharacterized protein</fullName>
    </submittedName>
</protein>